<proteinExistence type="predicted"/>
<dbReference type="KEGG" id="haly:HYG82_06085"/>
<keyword evidence="4" id="KW-1185">Reference proteome</keyword>
<dbReference type="InterPro" id="IPR055768">
    <property type="entry name" value="DUF7344"/>
</dbReference>
<dbReference type="Proteomes" id="UP000509241">
    <property type="component" value="Chromosome"/>
</dbReference>
<feature type="region of interest" description="Disordered" evidence="1">
    <location>
        <begin position="1"/>
        <end position="23"/>
    </location>
</feature>
<name>A0A7D5GS48_9EURY</name>
<evidence type="ECO:0000313" key="4">
    <source>
        <dbReference type="Proteomes" id="UP000509241"/>
    </source>
</evidence>
<accession>A0A7D5GS48</accession>
<dbReference type="OrthoDB" id="206151at2157"/>
<dbReference type="Pfam" id="PF24035">
    <property type="entry name" value="DUF7344"/>
    <property type="match status" value="1"/>
</dbReference>
<dbReference type="GeneID" id="56032842"/>
<evidence type="ECO:0000259" key="2">
    <source>
        <dbReference type="Pfam" id="PF24035"/>
    </source>
</evidence>
<dbReference type="RefSeq" id="WP_179260185.1">
    <property type="nucleotide sequence ID" value="NZ_CP058601.1"/>
</dbReference>
<feature type="domain" description="DUF7344" evidence="2">
    <location>
        <begin position="24"/>
        <end position="96"/>
    </location>
</feature>
<dbReference type="AlphaFoldDB" id="A0A7D5GS48"/>
<protein>
    <recommendedName>
        <fullName evidence="2">DUF7344 domain-containing protein</fullName>
    </recommendedName>
</protein>
<dbReference type="EMBL" id="CP058601">
    <property type="protein sequence ID" value="QLG48446.1"/>
    <property type="molecule type" value="Genomic_DNA"/>
</dbReference>
<reference evidence="3 4" key="1">
    <citation type="submission" date="2020-07" db="EMBL/GenBank/DDBJ databases">
        <authorList>
            <person name="Cui H."/>
        </authorList>
    </citation>
    <scope>NUCLEOTIDE SEQUENCE [LARGE SCALE GENOMIC DNA]</scope>
    <source>
        <strain evidence="3 4">YPL8</strain>
    </source>
</reference>
<evidence type="ECO:0000256" key="1">
    <source>
        <dbReference type="SAM" id="MobiDB-lite"/>
    </source>
</evidence>
<organism evidence="3 4">
    <name type="scientific">Natrinema halophilum</name>
    <dbReference type="NCBI Taxonomy" id="1699371"/>
    <lineage>
        <taxon>Archaea</taxon>
        <taxon>Methanobacteriati</taxon>
        <taxon>Methanobacteriota</taxon>
        <taxon>Stenosarchaea group</taxon>
        <taxon>Halobacteria</taxon>
        <taxon>Halobacteriales</taxon>
        <taxon>Natrialbaceae</taxon>
        <taxon>Natrinema</taxon>
    </lineage>
</organism>
<gene>
    <name evidence="3" type="ORF">HYG82_06085</name>
</gene>
<sequence>MTQSAHDPAQEQPQLDDRTEGDRHRLLAAKRRRLTLDILAGMTGAVELVELAAGIVAREDGIDGVDDETVSEVTIALHHVHLPVMAEFGIIDYDPIDRCIKSCPARTDAPGV</sequence>
<evidence type="ECO:0000313" key="3">
    <source>
        <dbReference type="EMBL" id="QLG48446.1"/>
    </source>
</evidence>